<keyword evidence="2" id="KW-1185">Reference proteome</keyword>
<reference evidence="1 2" key="1">
    <citation type="submission" date="2019-10" db="EMBL/GenBank/DDBJ databases">
        <title>Assembly and Annotation for the nematode Trichostrongylus colubriformis.</title>
        <authorList>
            <person name="Martin J."/>
        </authorList>
    </citation>
    <scope>NUCLEOTIDE SEQUENCE [LARGE SCALE GENOMIC DNA]</scope>
    <source>
        <strain evidence="1">G859</strain>
        <tissue evidence="1">Whole worm</tissue>
    </source>
</reference>
<proteinExistence type="predicted"/>
<dbReference type="Proteomes" id="UP001331761">
    <property type="component" value="Unassembled WGS sequence"/>
</dbReference>
<dbReference type="AlphaFoldDB" id="A0AAN8FG28"/>
<name>A0AAN8FG28_TRICO</name>
<protein>
    <submittedName>
        <fullName evidence="1">Uncharacterized protein</fullName>
    </submittedName>
</protein>
<comment type="caution">
    <text evidence="1">The sequence shown here is derived from an EMBL/GenBank/DDBJ whole genome shotgun (WGS) entry which is preliminary data.</text>
</comment>
<organism evidence="1 2">
    <name type="scientific">Trichostrongylus colubriformis</name>
    <name type="common">Black scour worm</name>
    <dbReference type="NCBI Taxonomy" id="6319"/>
    <lineage>
        <taxon>Eukaryota</taxon>
        <taxon>Metazoa</taxon>
        <taxon>Ecdysozoa</taxon>
        <taxon>Nematoda</taxon>
        <taxon>Chromadorea</taxon>
        <taxon>Rhabditida</taxon>
        <taxon>Rhabditina</taxon>
        <taxon>Rhabditomorpha</taxon>
        <taxon>Strongyloidea</taxon>
        <taxon>Trichostrongylidae</taxon>
        <taxon>Trichostrongylus</taxon>
    </lineage>
</organism>
<evidence type="ECO:0000313" key="1">
    <source>
        <dbReference type="EMBL" id="KAK5978236.1"/>
    </source>
</evidence>
<gene>
    <name evidence="1" type="ORF">GCK32_014873</name>
</gene>
<dbReference type="EMBL" id="WIXE01009665">
    <property type="protein sequence ID" value="KAK5978236.1"/>
    <property type="molecule type" value="Genomic_DNA"/>
</dbReference>
<evidence type="ECO:0000313" key="2">
    <source>
        <dbReference type="Proteomes" id="UP001331761"/>
    </source>
</evidence>
<sequence>MRVPNEMVRLRMRYKDKIPDGEVPGLVSEFVYLYQNCTVKSRQHALLDITVQYRFNREEGYDIIYPPMVIPRKNGTCAHVRNVPAYCKCLERMSGI</sequence>
<accession>A0AAN8FG28</accession>